<keyword evidence="3" id="KW-1185">Reference proteome</keyword>
<organism evidence="2 3">
    <name type="scientific">Thiomicrospira aerophila AL3</name>
    <dbReference type="NCBI Taxonomy" id="717772"/>
    <lineage>
        <taxon>Bacteria</taxon>
        <taxon>Pseudomonadati</taxon>
        <taxon>Pseudomonadota</taxon>
        <taxon>Gammaproteobacteria</taxon>
        <taxon>Thiotrichales</taxon>
        <taxon>Piscirickettsiaceae</taxon>
        <taxon>Thiomicrospira</taxon>
    </lineage>
</organism>
<dbReference type="SUPFAM" id="SSF52343">
    <property type="entry name" value="Ferredoxin reductase-like, C-terminal NADP-linked domain"/>
    <property type="match status" value="1"/>
</dbReference>
<proteinExistence type="predicted"/>
<dbReference type="Proteomes" id="UP000005380">
    <property type="component" value="Chromosome"/>
</dbReference>
<dbReference type="InterPro" id="IPR039261">
    <property type="entry name" value="FNR_nucleotide-bd"/>
</dbReference>
<sequence length="75" mass="8271">MLGLAHQHQNILYSAVVSEPDADWQGETGAVHEKVVDDYPDLTAHRVYLCGPPMMLSLAKHAFITAGLDEQHFIA</sequence>
<dbReference type="eggNOG" id="COG0543">
    <property type="taxonomic scope" value="Bacteria"/>
</dbReference>
<dbReference type="InParanoid" id="W0DZA3"/>
<dbReference type="Pfam" id="PF00175">
    <property type="entry name" value="NAD_binding_1"/>
    <property type="match status" value="1"/>
</dbReference>
<accession>W0DZA3</accession>
<dbReference type="InterPro" id="IPR001433">
    <property type="entry name" value="OxRdtase_FAD/NAD-bd"/>
</dbReference>
<dbReference type="STRING" id="717772.THIAE_06715"/>
<dbReference type="OrthoDB" id="9806195at2"/>
<gene>
    <name evidence="2" type="ORF">THIAE_06715</name>
</gene>
<dbReference type="AlphaFoldDB" id="W0DZA3"/>
<evidence type="ECO:0000313" key="2">
    <source>
        <dbReference type="EMBL" id="AHF02314.1"/>
    </source>
</evidence>
<dbReference type="HOGENOM" id="CLU_2669936_0_0_6"/>
<dbReference type="KEGG" id="tao:THIAE_06715"/>
<evidence type="ECO:0000259" key="1">
    <source>
        <dbReference type="Pfam" id="PF00175"/>
    </source>
</evidence>
<evidence type="ECO:0000313" key="3">
    <source>
        <dbReference type="Proteomes" id="UP000005380"/>
    </source>
</evidence>
<name>W0DZA3_9GAMM</name>
<reference evidence="2 3" key="1">
    <citation type="submission" date="2013-12" db="EMBL/GenBank/DDBJ databases">
        <authorList>
            <consortium name="DOE Joint Genome Institute"/>
            <person name="Kappler U."/>
            <person name="Huntemann M."/>
            <person name="Han J."/>
            <person name="Chen A."/>
            <person name="Kyrpides N."/>
            <person name="Mavromatis K."/>
            <person name="Markowitz V."/>
            <person name="Palaniappan K."/>
            <person name="Ivanova N."/>
            <person name="Schaumberg A."/>
            <person name="Pati A."/>
            <person name="Liolios K."/>
            <person name="Nordberg H.P."/>
            <person name="Cantor M.N."/>
            <person name="Hua S.X."/>
            <person name="Woyke T."/>
        </authorList>
    </citation>
    <scope>NUCLEOTIDE SEQUENCE [LARGE SCALE GENOMIC DNA]</scope>
    <source>
        <strain evidence="3">AL2</strain>
    </source>
</reference>
<dbReference type="RefSeq" id="WP_006461020.1">
    <property type="nucleotide sequence ID" value="NZ_CP007030.1"/>
</dbReference>
<dbReference type="Gene3D" id="3.40.50.80">
    <property type="entry name" value="Nucleotide-binding domain of ferredoxin-NADP reductase (FNR) module"/>
    <property type="match status" value="1"/>
</dbReference>
<protein>
    <recommendedName>
        <fullName evidence="1">Oxidoreductase FAD/NAD(P)-binding domain-containing protein</fullName>
    </recommendedName>
</protein>
<feature type="domain" description="Oxidoreductase FAD/NAD(P)-binding" evidence="1">
    <location>
        <begin position="4"/>
        <end position="59"/>
    </location>
</feature>
<dbReference type="EMBL" id="CP007030">
    <property type="protein sequence ID" value="AHF02314.1"/>
    <property type="molecule type" value="Genomic_DNA"/>
</dbReference>
<dbReference type="GO" id="GO:0016491">
    <property type="term" value="F:oxidoreductase activity"/>
    <property type="evidence" value="ECO:0007669"/>
    <property type="project" value="InterPro"/>
</dbReference>